<dbReference type="PANTHER" id="PTHR43080:SF2">
    <property type="entry name" value="CBS DOMAIN-CONTAINING PROTEIN"/>
    <property type="match status" value="1"/>
</dbReference>
<gene>
    <name evidence="4" type="ORF">H7B67_20160</name>
</gene>
<dbReference type="SUPFAM" id="SSF54631">
    <property type="entry name" value="CBS-domain pair"/>
    <property type="match status" value="1"/>
</dbReference>
<sequence>MRKVSDIMSKDCQCVSSKDNLFECAILMRDHDIGFVPVLEGRKLLGVITDRDLVIRGFAEKHSGSESVTKVMSEDVKTISPHLSVDEASAIMAANQIRRLPVVENGQLVGIVSLGDLAMREIFVNEAGDALSAISSHETQTPNFIQ</sequence>
<feature type="domain" description="CBS" evidence="3">
    <location>
        <begin position="72"/>
        <end position="131"/>
    </location>
</feature>
<dbReference type="SMART" id="SM00116">
    <property type="entry name" value="CBS"/>
    <property type="match status" value="2"/>
</dbReference>
<dbReference type="InterPro" id="IPR000644">
    <property type="entry name" value="CBS_dom"/>
</dbReference>
<keyword evidence="5" id="KW-1185">Reference proteome</keyword>
<dbReference type="Pfam" id="PF00571">
    <property type="entry name" value="CBS"/>
    <property type="match status" value="2"/>
</dbReference>
<evidence type="ECO:0000256" key="2">
    <source>
        <dbReference type="PROSITE-ProRule" id="PRU00703"/>
    </source>
</evidence>
<organism evidence="4 5">
    <name type="scientific">Cohnella thailandensis</name>
    <dbReference type="NCBI Taxonomy" id="557557"/>
    <lineage>
        <taxon>Bacteria</taxon>
        <taxon>Bacillati</taxon>
        <taxon>Bacillota</taxon>
        <taxon>Bacilli</taxon>
        <taxon>Bacillales</taxon>
        <taxon>Paenibacillaceae</taxon>
        <taxon>Cohnella</taxon>
    </lineage>
</organism>
<dbReference type="InterPro" id="IPR046342">
    <property type="entry name" value="CBS_dom_sf"/>
</dbReference>
<dbReference type="Proteomes" id="UP000535838">
    <property type="component" value="Unassembled WGS sequence"/>
</dbReference>
<reference evidence="4 5" key="1">
    <citation type="submission" date="2020-08" db="EMBL/GenBank/DDBJ databases">
        <title>Cohnella phylogeny.</title>
        <authorList>
            <person name="Dunlap C."/>
        </authorList>
    </citation>
    <scope>NUCLEOTIDE SEQUENCE [LARGE SCALE GENOMIC DNA]</scope>
    <source>
        <strain evidence="4 5">DSM 25241</strain>
    </source>
</reference>
<dbReference type="PROSITE" id="PS51371">
    <property type="entry name" value="CBS"/>
    <property type="match status" value="2"/>
</dbReference>
<evidence type="ECO:0000313" key="4">
    <source>
        <dbReference type="EMBL" id="MBB6636442.1"/>
    </source>
</evidence>
<dbReference type="CDD" id="cd04622">
    <property type="entry name" value="CBS_pair_HRP1_like"/>
    <property type="match status" value="1"/>
</dbReference>
<comment type="caution">
    <text evidence="4">The sequence shown here is derived from an EMBL/GenBank/DDBJ whole genome shotgun (WGS) entry which is preliminary data.</text>
</comment>
<dbReference type="InterPro" id="IPR051257">
    <property type="entry name" value="Diverse_CBS-Domain"/>
</dbReference>
<dbReference type="RefSeq" id="WP_185121644.1">
    <property type="nucleotide sequence ID" value="NZ_JACJVQ010000017.1"/>
</dbReference>
<evidence type="ECO:0000313" key="5">
    <source>
        <dbReference type="Proteomes" id="UP000535838"/>
    </source>
</evidence>
<dbReference type="PANTHER" id="PTHR43080">
    <property type="entry name" value="CBS DOMAIN-CONTAINING PROTEIN CBSX3, MITOCHONDRIAL"/>
    <property type="match status" value="1"/>
</dbReference>
<evidence type="ECO:0000256" key="1">
    <source>
        <dbReference type="ARBA" id="ARBA00023122"/>
    </source>
</evidence>
<dbReference type="AlphaFoldDB" id="A0A841SYV0"/>
<dbReference type="EMBL" id="JACJVQ010000017">
    <property type="protein sequence ID" value="MBB6636442.1"/>
    <property type="molecule type" value="Genomic_DNA"/>
</dbReference>
<accession>A0A841SYV0</accession>
<dbReference type="Gene3D" id="3.10.580.10">
    <property type="entry name" value="CBS-domain"/>
    <property type="match status" value="1"/>
</dbReference>
<name>A0A841SYV0_9BACL</name>
<protein>
    <submittedName>
        <fullName evidence="4">CBS domain-containing protein</fullName>
    </submittedName>
</protein>
<evidence type="ECO:0000259" key="3">
    <source>
        <dbReference type="PROSITE" id="PS51371"/>
    </source>
</evidence>
<proteinExistence type="predicted"/>
<feature type="domain" description="CBS" evidence="3">
    <location>
        <begin position="8"/>
        <end position="66"/>
    </location>
</feature>
<keyword evidence="1 2" id="KW-0129">CBS domain</keyword>